<evidence type="ECO:0000313" key="2">
    <source>
        <dbReference type="Proteomes" id="UP000810292"/>
    </source>
</evidence>
<dbReference type="EMBL" id="JADIMF010000131">
    <property type="protein sequence ID" value="MBO8469676.1"/>
    <property type="molecule type" value="Genomic_DNA"/>
</dbReference>
<organism evidence="1 2">
    <name type="scientific">Candidatus Ornithospirochaeta stercoravium</name>
    <dbReference type="NCBI Taxonomy" id="2840897"/>
    <lineage>
        <taxon>Bacteria</taxon>
        <taxon>Pseudomonadati</taxon>
        <taxon>Spirochaetota</taxon>
        <taxon>Spirochaetia</taxon>
        <taxon>Spirochaetales</taxon>
        <taxon>Spirochaetaceae</taxon>
        <taxon>Spirochaetaceae incertae sedis</taxon>
        <taxon>Candidatus Ornithospirochaeta</taxon>
    </lineage>
</organism>
<sequence length="62" mass="7397">EGQRAKCSVHYSKFEDIEKRMAKWEIYTEKENSGIGSSFEEIERDAEIERELNKLKDRKMEA</sequence>
<name>A0A9D9IDR7_9SPIO</name>
<dbReference type="AlphaFoldDB" id="A0A9D9IDR7"/>
<proteinExistence type="predicted"/>
<gene>
    <name evidence="1" type="ORF">IAA72_07820</name>
</gene>
<evidence type="ECO:0000313" key="1">
    <source>
        <dbReference type="EMBL" id="MBO8469676.1"/>
    </source>
</evidence>
<reference evidence="1" key="2">
    <citation type="journal article" date="2021" name="PeerJ">
        <title>Extensive microbial diversity within the chicken gut microbiome revealed by metagenomics and culture.</title>
        <authorList>
            <person name="Gilroy R."/>
            <person name="Ravi A."/>
            <person name="Getino M."/>
            <person name="Pursley I."/>
            <person name="Horton D.L."/>
            <person name="Alikhan N.F."/>
            <person name="Baker D."/>
            <person name="Gharbi K."/>
            <person name="Hall N."/>
            <person name="Watson M."/>
            <person name="Adriaenssens E.M."/>
            <person name="Foster-Nyarko E."/>
            <person name="Jarju S."/>
            <person name="Secka A."/>
            <person name="Antonio M."/>
            <person name="Oren A."/>
            <person name="Chaudhuri R.R."/>
            <person name="La Ragione R."/>
            <person name="Hildebrand F."/>
            <person name="Pallen M.J."/>
        </authorList>
    </citation>
    <scope>NUCLEOTIDE SEQUENCE</scope>
    <source>
        <strain evidence="1">14700</strain>
    </source>
</reference>
<comment type="caution">
    <text evidence="1">The sequence shown here is derived from an EMBL/GenBank/DDBJ whole genome shotgun (WGS) entry which is preliminary data.</text>
</comment>
<protein>
    <submittedName>
        <fullName evidence="1">Uncharacterized protein</fullName>
    </submittedName>
</protein>
<reference evidence="1" key="1">
    <citation type="submission" date="2020-10" db="EMBL/GenBank/DDBJ databases">
        <authorList>
            <person name="Gilroy R."/>
        </authorList>
    </citation>
    <scope>NUCLEOTIDE SEQUENCE</scope>
    <source>
        <strain evidence="1">14700</strain>
    </source>
</reference>
<feature type="non-terminal residue" evidence="1">
    <location>
        <position position="1"/>
    </location>
</feature>
<accession>A0A9D9IDR7</accession>
<dbReference type="Proteomes" id="UP000810292">
    <property type="component" value="Unassembled WGS sequence"/>
</dbReference>